<proteinExistence type="predicted"/>
<dbReference type="OrthoDB" id="4120104at2759"/>
<feature type="compositionally biased region" description="Basic and acidic residues" evidence="1">
    <location>
        <begin position="762"/>
        <end position="780"/>
    </location>
</feature>
<feature type="compositionally biased region" description="Polar residues" evidence="1">
    <location>
        <begin position="551"/>
        <end position="570"/>
    </location>
</feature>
<evidence type="ECO:0000313" key="2">
    <source>
        <dbReference type="EMBL" id="KIW42545.1"/>
    </source>
</evidence>
<dbReference type="HOGENOM" id="CLU_243406_0_0_1"/>
<keyword evidence="3" id="KW-1185">Reference proteome</keyword>
<dbReference type="VEuPathDB" id="FungiDB:PV06_06085"/>
<feature type="region of interest" description="Disordered" evidence="1">
    <location>
        <begin position="438"/>
        <end position="587"/>
    </location>
</feature>
<feature type="compositionally biased region" description="Polar residues" evidence="1">
    <location>
        <begin position="438"/>
        <end position="455"/>
    </location>
</feature>
<feature type="region of interest" description="Disordered" evidence="1">
    <location>
        <begin position="814"/>
        <end position="843"/>
    </location>
</feature>
<dbReference type="RefSeq" id="XP_016262761.1">
    <property type="nucleotide sequence ID" value="XM_016407157.1"/>
</dbReference>
<gene>
    <name evidence="2" type="ORF">PV06_06085</name>
</gene>
<evidence type="ECO:0000256" key="1">
    <source>
        <dbReference type="SAM" id="MobiDB-lite"/>
    </source>
</evidence>
<accession>A0A0D2DJE7</accession>
<feature type="compositionally biased region" description="Polar residues" evidence="1">
    <location>
        <begin position="938"/>
        <end position="949"/>
    </location>
</feature>
<dbReference type="EMBL" id="KN847336">
    <property type="protein sequence ID" value="KIW42545.1"/>
    <property type="molecule type" value="Genomic_DNA"/>
</dbReference>
<dbReference type="Proteomes" id="UP000053342">
    <property type="component" value="Unassembled WGS sequence"/>
</dbReference>
<dbReference type="GeneID" id="27358159"/>
<feature type="region of interest" description="Disordered" evidence="1">
    <location>
        <begin position="1066"/>
        <end position="1111"/>
    </location>
</feature>
<sequence>MSSLKENEDQQSSPNTVFTTLVQYLEQSFRQHGVVKIPIEIVLPFRKTSLTDANFPLRDLHKVLENGRPKNILRLAPVSLCTIASIVLQVPYSLVQLKLIHLLMDLLRQHRNEAAFSAVLTRARATSVTPDDVKTQKDLICKNMATCVLRLLTSTDKNQLLRYTMAQLLAVVLYTSPTARESNASAPEWRALASLIETDENCLLRVLTANVVRQMSCTKMESALFKKSLGSLRDIDAFPVSEQADSDWLNRIMEYVNISKERYSLSRERERLYRVKRFECQQDGPQAAADRPVLIAGVSSDITLIMPENPDAPTMFSIPIMDCLSVNRIFSESEPYAIELKFPDNVGYRIKNGTKNAMDNITIVLQDDEAADFLLREIQDRQVFADTSIHEAESTSRKNENRVSISATFVDLHVDTSEASADEHDKLETFCTEAQSSEFEISSPLETLSQRSLQQKARPASRPERKGIDASAETGAENIGSKAARRQVAGSNSVHQPSEHDSQSRMLEPDTKGAIRQSGKPSRRKKGSSSNKEVTSQRAPSSKLPEHGQAPSDQSPLNLDTTEANEQANVKKTRSMPSVAPIPSDKPLVVTQKLKSKTRNLHNKVPHKFTQTPAIMGFQDGNISQVSPPAAPTKPALKKRSLKQSITGCKLSQAPVLSGALPNEFDLPSVDQESEHSKKRVKIKSSKQPTSFSEAAGTAGKRTGTPKVSNSRNLAEGVKGRKKVGKSTNKKEPKTAASKRTRRAIKSQAYVESSDSQSEDAQADHGDARTEKKNERKEDSAEYAEDSYPISKEQAEVALQDSVLNLDSKLQKMVSSSGRKDPISLTRQIVGANEPGPGQKATPVRIIQPISESSIPPVSESKVRRTSIIKFGPDGPRNQTTPITPAARVTTQPTQGLLEQGQVTPIEFQKRVSTEKGNRDENPKGEGSRRRTSPAPANRTTDLGNTTSDNEQRLASPAAMDMCVDLVTHSPERSTVMDDDKGAHISPKKDTGKFCFVDADVLDVQDVQDHVIADNTVAESGHNANKTRNDALGISRHIEERCIRKVVTRGLRQDRVEADRGITTYEASSECSSVATSPQNLSKIKPTNSKNDRKQTKMTTHPGQSSHAATPKMSTILNTSAVDNEIDEEAHDLESYAEEDISPLVSSNDDTSRHDPAEYIASDSSDGVMELSTTMHDAGCQTLQSSLEAASHPPTPLPEDSIYAKVHTKPQDPVFSPLHDRRRIGVASIVDKNNSLNGKTMNMDDRSSNLRPGGEAESIRDDTVLPTQEALDRTEASVQPNYWNGRAVPSTSNVGRGARTSLGDPMRRVNGSRKALPSMAPPPPPTRTKPEVEVMPHRAPASDPAVAPAPPQAPFSKSGQLHPLRASMSTVSVAKDTTESRANVPVRIKRIITSTNESKAATIADLNTLPGTPISFCTRLDMDAPTFDICLNGPDLTTEGRPSADQSGDGNTTLVNEDHSFLYRSPRPCRSRILARSVSTEAMSPSDKNRISPMHRRHGPGAVEVRSSQRGLLDSIMKITSDVLCRLGQEEDAVKSKTHEFFRGGDTVIQTLTDSWNERLGHEHRNLLTKLEEEKDVLRKASKLMKEQDVNSWKETICNPIRKEERGKGNDSLTARIEALRNGH</sequence>
<evidence type="ECO:0000313" key="3">
    <source>
        <dbReference type="Proteomes" id="UP000053342"/>
    </source>
</evidence>
<name>A0A0D2DJE7_9EURO</name>
<dbReference type="STRING" id="215243.A0A0D2DJE7"/>
<feature type="region of interest" description="Disordered" evidence="1">
    <location>
        <begin position="1478"/>
        <end position="1507"/>
    </location>
</feature>
<feature type="compositionally biased region" description="Polar residues" evidence="1">
    <location>
        <begin position="1066"/>
        <end position="1089"/>
    </location>
</feature>
<feature type="region of interest" description="Disordered" evidence="1">
    <location>
        <begin position="1235"/>
        <end position="1258"/>
    </location>
</feature>
<feature type="region of interest" description="Disordered" evidence="1">
    <location>
        <begin position="619"/>
        <end position="792"/>
    </location>
</feature>
<feature type="compositionally biased region" description="Basic and acidic residues" evidence="1">
    <location>
        <begin position="497"/>
        <end position="513"/>
    </location>
</feature>
<reference evidence="2 3" key="1">
    <citation type="submission" date="2015-01" db="EMBL/GenBank/DDBJ databases">
        <title>The Genome Sequence of Exophiala oligosperma CBS72588.</title>
        <authorList>
            <consortium name="The Broad Institute Genomics Platform"/>
            <person name="Cuomo C."/>
            <person name="de Hoog S."/>
            <person name="Gorbushina A."/>
            <person name="Stielow B."/>
            <person name="Teixiera M."/>
            <person name="Abouelleil A."/>
            <person name="Chapman S.B."/>
            <person name="Priest M."/>
            <person name="Young S.K."/>
            <person name="Wortman J."/>
            <person name="Nusbaum C."/>
            <person name="Birren B."/>
        </authorList>
    </citation>
    <scope>NUCLEOTIDE SEQUENCE [LARGE SCALE GENOMIC DNA]</scope>
    <source>
        <strain evidence="2 3">CBS 72588</strain>
    </source>
</reference>
<feature type="compositionally biased region" description="Polar residues" evidence="1">
    <location>
        <begin position="1444"/>
        <end position="1455"/>
    </location>
</feature>
<organism evidence="2 3">
    <name type="scientific">Exophiala oligosperma</name>
    <dbReference type="NCBI Taxonomy" id="215243"/>
    <lineage>
        <taxon>Eukaryota</taxon>
        <taxon>Fungi</taxon>
        <taxon>Dikarya</taxon>
        <taxon>Ascomycota</taxon>
        <taxon>Pezizomycotina</taxon>
        <taxon>Eurotiomycetes</taxon>
        <taxon>Chaetothyriomycetidae</taxon>
        <taxon>Chaetothyriales</taxon>
        <taxon>Herpotrichiellaceae</taxon>
        <taxon>Exophiala</taxon>
    </lineage>
</organism>
<feature type="compositionally biased region" description="Basic and acidic residues" evidence="1">
    <location>
        <begin position="908"/>
        <end position="929"/>
    </location>
</feature>
<feature type="region of interest" description="Disordered" evidence="1">
    <location>
        <begin position="900"/>
        <end position="952"/>
    </location>
</feature>
<protein>
    <submittedName>
        <fullName evidence="2">Uncharacterized protein</fullName>
    </submittedName>
</protein>
<feature type="region of interest" description="Disordered" evidence="1">
    <location>
        <begin position="1282"/>
        <end position="1362"/>
    </location>
</feature>
<feature type="compositionally biased region" description="Polar residues" evidence="1">
    <location>
        <begin position="1097"/>
        <end position="1111"/>
    </location>
</feature>
<feature type="region of interest" description="Disordered" evidence="1">
    <location>
        <begin position="1438"/>
        <end position="1461"/>
    </location>
</feature>